<comment type="caution">
    <text evidence="2">The sequence shown here is derived from an EMBL/GenBank/DDBJ whole genome shotgun (WGS) entry which is preliminary data.</text>
</comment>
<evidence type="ECO:0000313" key="3">
    <source>
        <dbReference type="Proteomes" id="UP000867740"/>
    </source>
</evidence>
<sequence>MKRLPLIAMLFMTGIILNCLRQLLAWSVILTREVLVVGSVICFSLVALALIVELVAYRRARRDRRSSHEIQ</sequence>
<proteinExistence type="predicted"/>
<keyword evidence="1" id="KW-1133">Transmembrane helix</keyword>
<organism evidence="2 3">
    <name type="scientific">Kluyvera intermedia</name>
    <name type="common">Enterobacter intermedius</name>
    <dbReference type="NCBI Taxonomy" id="61648"/>
    <lineage>
        <taxon>Bacteria</taxon>
        <taxon>Pseudomonadati</taxon>
        <taxon>Pseudomonadota</taxon>
        <taxon>Gammaproteobacteria</taxon>
        <taxon>Enterobacterales</taxon>
        <taxon>Enterobacteriaceae</taxon>
        <taxon>Kluyvera</taxon>
    </lineage>
</organism>
<accession>A0A9P3T8M6</accession>
<keyword evidence="1" id="KW-0472">Membrane</keyword>
<name>A0A9P3T8M6_KLUIN</name>
<gene>
    <name evidence="2" type="ORF">I8531_003300</name>
</gene>
<dbReference type="AlphaFoldDB" id="A0A9P3T8M6"/>
<evidence type="ECO:0000256" key="1">
    <source>
        <dbReference type="SAM" id="Phobius"/>
    </source>
</evidence>
<dbReference type="RefSeq" id="WP_047368794.1">
    <property type="nucleotide sequence ID" value="NZ_CABMNU010000003.1"/>
</dbReference>
<keyword evidence="1" id="KW-0812">Transmembrane</keyword>
<protein>
    <submittedName>
        <fullName evidence="2">Uncharacterized protein</fullName>
    </submittedName>
</protein>
<evidence type="ECO:0000313" key="2">
    <source>
        <dbReference type="EMBL" id="HAT3582973.1"/>
    </source>
</evidence>
<dbReference type="EMBL" id="DACSUM010000028">
    <property type="protein sequence ID" value="HAT3582973.1"/>
    <property type="molecule type" value="Genomic_DNA"/>
</dbReference>
<dbReference type="Proteomes" id="UP000867740">
    <property type="component" value="Unassembled WGS sequence"/>
</dbReference>
<reference evidence="2" key="2">
    <citation type="submission" date="2020-10" db="EMBL/GenBank/DDBJ databases">
        <authorList>
            <consortium name="NCBI Pathogen Detection Project"/>
        </authorList>
    </citation>
    <scope>NUCLEOTIDE SEQUENCE</scope>
    <source>
        <strain evidence="2">CAVp300</strain>
    </source>
</reference>
<feature type="transmembrane region" description="Helical" evidence="1">
    <location>
        <begin position="35"/>
        <end position="57"/>
    </location>
</feature>
<reference evidence="2" key="1">
    <citation type="journal article" date="2018" name="Genome Biol.">
        <title>SKESA: strategic k-mer extension for scrupulous assemblies.</title>
        <authorList>
            <person name="Souvorov A."/>
            <person name="Agarwala R."/>
            <person name="Lipman D.J."/>
        </authorList>
    </citation>
    <scope>NUCLEOTIDE SEQUENCE</scope>
    <source>
        <strain evidence="2">CAVp300</strain>
    </source>
</reference>